<dbReference type="Proteomes" id="UP000286947">
    <property type="component" value="Unassembled WGS sequence"/>
</dbReference>
<sequence>MEKNITVLGAGMVGVCCALALQRLGARVTLIDRGELGNETSYGNAGVIARSSLIPFNNPALWKSLPRYSLNQSAQLRYNLGFMMRNWTWAVQYLSNTRKSRFKKTVVALNSLISLSSELHQAWVKEAGAEKHLHDQGWIHLYRTEAAFAGQAWARRIYEQYDVAFEVLDSAGLYMLEPSIKSIFERAVWIKDTMSISNPRAVVKAYARLFTAQGGSIVRSDVRHVSKAGNGHWVLQEVTGLQREAPCLVVALGPWSADMLLPLGVRIPMVYERGYHMHYQVADDVALNRPVYDTGGGYVLTPMEEGIRLSTGVELNDYNAPAMTEQLDMAQQFAQQAFPLGARKDQKPWLGSRPTLPDCRPMIGAVPDHAGLWLAVGHHHIGLNTGPATGQLLAALMSGEEPPIDPQPFAPERYL</sequence>
<evidence type="ECO:0000256" key="1">
    <source>
        <dbReference type="ARBA" id="ARBA00023002"/>
    </source>
</evidence>
<keyword evidence="1 3" id="KW-0560">Oxidoreductase</keyword>
<name>A0A433SFU8_9BURK</name>
<reference evidence="3 4" key="1">
    <citation type="submission" date="2018-01" db="EMBL/GenBank/DDBJ databases">
        <title>Saezia sanguinis gen. nov., sp. nov., in the order Burkholderiales isolated from human blood.</title>
        <authorList>
            <person name="Medina-Pascual M.J."/>
            <person name="Valdezate S."/>
            <person name="Monzon S."/>
            <person name="Cuesta I."/>
            <person name="Carrasco G."/>
            <person name="Villalon P."/>
            <person name="Saez-Nieto J.A."/>
        </authorList>
    </citation>
    <scope>NUCLEOTIDE SEQUENCE [LARGE SCALE GENOMIC DNA]</scope>
    <source>
        <strain evidence="3 4">CNM695-12</strain>
    </source>
</reference>
<dbReference type="GO" id="GO:0005737">
    <property type="term" value="C:cytoplasm"/>
    <property type="evidence" value="ECO:0007669"/>
    <property type="project" value="TreeGrafter"/>
</dbReference>
<dbReference type="PANTHER" id="PTHR13847">
    <property type="entry name" value="SARCOSINE DEHYDROGENASE-RELATED"/>
    <property type="match status" value="1"/>
</dbReference>
<accession>A0A433SFU8</accession>
<evidence type="ECO:0000313" key="3">
    <source>
        <dbReference type="EMBL" id="RUS67590.1"/>
    </source>
</evidence>
<dbReference type="RefSeq" id="WP_126977104.1">
    <property type="nucleotide sequence ID" value="NZ_PQSP01000001.1"/>
</dbReference>
<keyword evidence="4" id="KW-1185">Reference proteome</keyword>
<dbReference type="InterPro" id="IPR036188">
    <property type="entry name" value="FAD/NAD-bd_sf"/>
</dbReference>
<dbReference type="OrthoDB" id="18526at2"/>
<evidence type="ECO:0000259" key="2">
    <source>
        <dbReference type="Pfam" id="PF01266"/>
    </source>
</evidence>
<organism evidence="3 4">
    <name type="scientific">Saezia sanguinis</name>
    <dbReference type="NCBI Taxonomy" id="1965230"/>
    <lineage>
        <taxon>Bacteria</taxon>
        <taxon>Pseudomonadati</taxon>
        <taxon>Pseudomonadota</taxon>
        <taxon>Betaproteobacteria</taxon>
        <taxon>Burkholderiales</taxon>
        <taxon>Saeziaceae</taxon>
        <taxon>Saezia</taxon>
    </lineage>
</organism>
<dbReference type="Pfam" id="PF01266">
    <property type="entry name" value="DAO"/>
    <property type="match status" value="1"/>
</dbReference>
<comment type="caution">
    <text evidence="3">The sequence shown here is derived from an EMBL/GenBank/DDBJ whole genome shotgun (WGS) entry which is preliminary data.</text>
</comment>
<dbReference type="Gene3D" id="3.50.50.60">
    <property type="entry name" value="FAD/NAD(P)-binding domain"/>
    <property type="match status" value="2"/>
</dbReference>
<dbReference type="SUPFAM" id="SSF51905">
    <property type="entry name" value="FAD/NAD(P)-binding domain"/>
    <property type="match status" value="1"/>
</dbReference>
<proteinExistence type="predicted"/>
<dbReference type="InterPro" id="IPR006076">
    <property type="entry name" value="FAD-dep_OxRdtase"/>
</dbReference>
<dbReference type="PANTHER" id="PTHR13847:SF289">
    <property type="entry name" value="GLYCINE OXIDASE"/>
    <property type="match status" value="1"/>
</dbReference>
<dbReference type="GO" id="GO:0016491">
    <property type="term" value="F:oxidoreductase activity"/>
    <property type="evidence" value="ECO:0007669"/>
    <property type="project" value="UniProtKB-KW"/>
</dbReference>
<dbReference type="EC" id="1.4.99.-" evidence="3"/>
<dbReference type="EMBL" id="PQSP01000001">
    <property type="protein sequence ID" value="RUS67590.1"/>
    <property type="molecule type" value="Genomic_DNA"/>
</dbReference>
<feature type="domain" description="FAD dependent oxidoreductase" evidence="2">
    <location>
        <begin position="5"/>
        <end position="396"/>
    </location>
</feature>
<dbReference type="AlphaFoldDB" id="A0A433SFU8"/>
<evidence type="ECO:0000313" key="4">
    <source>
        <dbReference type="Proteomes" id="UP000286947"/>
    </source>
</evidence>
<dbReference type="SUPFAM" id="SSF54373">
    <property type="entry name" value="FAD-linked reductases, C-terminal domain"/>
    <property type="match status" value="1"/>
</dbReference>
<dbReference type="Gene3D" id="3.30.9.10">
    <property type="entry name" value="D-Amino Acid Oxidase, subunit A, domain 2"/>
    <property type="match status" value="1"/>
</dbReference>
<protein>
    <submittedName>
        <fullName evidence="3">D-amino acid dehydrogenase 1</fullName>
        <ecNumber evidence="3">1.4.99.-</ecNumber>
    </submittedName>
</protein>
<gene>
    <name evidence="3" type="primary">dadA1_1</name>
    <name evidence="3" type="ORF">CUZ56_00065</name>
</gene>